<name>A0A0G1PPA6_9BACT</name>
<dbReference type="Gene3D" id="3.30.460.40">
    <property type="match status" value="1"/>
</dbReference>
<protein>
    <recommendedName>
        <fullName evidence="1">DUF6036 domain-containing protein</fullName>
    </recommendedName>
</protein>
<dbReference type="InterPro" id="IPR045792">
    <property type="entry name" value="DUF6036"/>
</dbReference>
<accession>A0A0G1PPA6</accession>
<evidence type="ECO:0000313" key="3">
    <source>
        <dbReference type="Proteomes" id="UP000034067"/>
    </source>
</evidence>
<sequence>MEIINPEKLLLKVAPILEALNISYFVTGGFAVSVWGRPRATFDIDIVVKLIEPKVDSLARALRKISEAGYISEYAAREAIERKSEFNFIDPETGLKVDFWITKGDEKSTMEFKRRITKKINNQEIYFISPEDLILSKLEWYKQTESSRHLEDIESTLKISKVDVKYIKKWAEKQSTLKIFENLLNKASL</sequence>
<dbReference type="EMBL" id="LCMJ01000032">
    <property type="protein sequence ID" value="KKU34527.1"/>
    <property type="molecule type" value="Genomic_DNA"/>
</dbReference>
<dbReference type="Proteomes" id="UP000034067">
    <property type="component" value="Unassembled WGS sequence"/>
</dbReference>
<comment type="caution">
    <text evidence="2">The sequence shown here is derived from an EMBL/GenBank/DDBJ whole genome shotgun (WGS) entry which is preliminary data.</text>
</comment>
<dbReference type="SUPFAM" id="SSF81301">
    <property type="entry name" value="Nucleotidyltransferase"/>
    <property type="match status" value="1"/>
</dbReference>
<dbReference type="InterPro" id="IPR043519">
    <property type="entry name" value="NT_sf"/>
</dbReference>
<dbReference type="Pfam" id="PF19502">
    <property type="entry name" value="DUF6036"/>
    <property type="match status" value="1"/>
</dbReference>
<reference evidence="2 3" key="1">
    <citation type="journal article" date="2015" name="Nature">
        <title>rRNA introns, odd ribosomes, and small enigmatic genomes across a large radiation of phyla.</title>
        <authorList>
            <person name="Brown C.T."/>
            <person name="Hug L.A."/>
            <person name="Thomas B.C."/>
            <person name="Sharon I."/>
            <person name="Castelle C.J."/>
            <person name="Singh A."/>
            <person name="Wilkins M.J."/>
            <person name="Williams K.H."/>
            <person name="Banfield J.F."/>
        </authorList>
    </citation>
    <scope>NUCLEOTIDE SEQUENCE [LARGE SCALE GENOMIC DNA]</scope>
</reference>
<organism evidence="2 3">
    <name type="scientific">Candidatus Azambacteria bacterium GW2011_GWB1_46_27</name>
    <dbReference type="NCBI Taxonomy" id="1618617"/>
    <lineage>
        <taxon>Bacteria</taxon>
        <taxon>Candidatus Azamiibacteriota</taxon>
    </lineage>
</organism>
<proteinExistence type="predicted"/>
<feature type="domain" description="DUF6036" evidence="1">
    <location>
        <begin position="23"/>
        <end position="181"/>
    </location>
</feature>
<dbReference type="AlphaFoldDB" id="A0A0G1PPA6"/>
<evidence type="ECO:0000259" key="1">
    <source>
        <dbReference type="Pfam" id="PF19502"/>
    </source>
</evidence>
<evidence type="ECO:0000313" key="2">
    <source>
        <dbReference type="EMBL" id="KKU34527.1"/>
    </source>
</evidence>
<gene>
    <name evidence="2" type="ORF">UX48_C0032G0002</name>
</gene>